<dbReference type="EMBL" id="JAMXFA010000009">
    <property type="protein sequence ID" value="MCT7977754.1"/>
    <property type="molecule type" value="Genomic_DNA"/>
</dbReference>
<comment type="caution">
    <text evidence="1">The sequence shown here is derived from an EMBL/GenBank/DDBJ whole genome shotgun (WGS) entry which is preliminary data.</text>
</comment>
<evidence type="ECO:0000313" key="2">
    <source>
        <dbReference type="Proteomes" id="UP001525961"/>
    </source>
</evidence>
<name>A0ABT2N4Y8_9CYAN</name>
<proteinExistence type="predicted"/>
<accession>A0ABT2N4Y8</accession>
<keyword evidence="2" id="KW-1185">Reference proteome</keyword>
<dbReference type="RefSeq" id="WP_261199763.1">
    <property type="nucleotide sequence ID" value="NZ_JAMXFA010000009.1"/>
</dbReference>
<sequence length="157" mass="17520">MTDLFVISSNRFSFTYGGKEFPLLKISGIDVQAKTAGHKSPIASGKNAQMSRQTVSTGYYNNQNITIEAVLQDGVKTLYDIFKKGMPATYGGDGKWTQNFSDAAITIFDPDAKEVLTYNLKQCQIVSYEVSEFNVSGDQFLTEKFELNVESVERKQK</sequence>
<dbReference type="Proteomes" id="UP001525961">
    <property type="component" value="Unassembled WGS sequence"/>
</dbReference>
<protein>
    <submittedName>
        <fullName evidence="1">Phage tail protein</fullName>
    </submittedName>
</protein>
<dbReference type="Pfam" id="PF06841">
    <property type="entry name" value="Phage_T4_gp19"/>
    <property type="match status" value="1"/>
</dbReference>
<dbReference type="InterPro" id="IPR010667">
    <property type="entry name" value="Phage_T4_Gp19"/>
</dbReference>
<organism evidence="1 2">
    <name type="scientific">Laspinema olomoucense D3b</name>
    <dbReference type="NCBI Taxonomy" id="2953688"/>
    <lineage>
        <taxon>Bacteria</taxon>
        <taxon>Bacillati</taxon>
        <taxon>Cyanobacteriota</taxon>
        <taxon>Cyanophyceae</taxon>
        <taxon>Oscillatoriophycideae</taxon>
        <taxon>Oscillatoriales</taxon>
        <taxon>Laspinemataceae</taxon>
        <taxon>Laspinema</taxon>
        <taxon>Laspinema olomoucense</taxon>
    </lineage>
</organism>
<evidence type="ECO:0000313" key="1">
    <source>
        <dbReference type="EMBL" id="MCT7977754.1"/>
    </source>
</evidence>
<reference evidence="1 2" key="1">
    <citation type="journal article" date="2022" name="Front. Microbiol.">
        <title>High genomic differentiation and limited gene flow indicate recent cryptic speciation within the genus Laspinema (cyanobacteria).</title>
        <authorList>
            <person name="Stanojkovic A."/>
            <person name="Skoupy S."/>
            <person name="Skaloud P."/>
            <person name="Dvorak P."/>
        </authorList>
    </citation>
    <scope>NUCLEOTIDE SEQUENCE [LARGE SCALE GENOMIC DNA]</scope>
    <source>
        <strain evidence="1 2">D3b</strain>
    </source>
</reference>
<gene>
    <name evidence="1" type="ORF">NG792_08555</name>
</gene>